<dbReference type="eggNOG" id="ENOG502SNAU">
    <property type="taxonomic scope" value="Eukaryota"/>
</dbReference>
<reference evidence="1 2" key="1">
    <citation type="journal article" date="2005" name="Science">
        <title>Genome of the host-cell transforming parasite Theileria annulata compared with T. parva.</title>
        <authorList>
            <person name="Pain A."/>
            <person name="Renauld H."/>
            <person name="Berriman M."/>
            <person name="Murphy L."/>
            <person name="Yeats C.A."/>
            <person name="Weir W."/>
            <person name="Kerhornou A."/>
            <person name="Aslett M."/>
            <person name="Bishop R."/>
            <person name="Bouchier C."/>
            <person name="Cochet M."/>
            <person name="Coulson R.M.R."/>
            <person name="Cronin A."/>
            <person name="de Villiers E.P."/>
            <person name="Fraser A."/>
            <person name="Fosker N."/>
            <person name="Gardner M."/>
            <person name="Goble A."/>
            <person name="Griffiths-Jones S."/>
            <person name="Harris D.E."/>
            <person name="Katzer F."/>
            <person name="Larke N."/>
            <person name="Lord A."/>
            <person name="Maser P."/>
            <person name="McKellar S."/>
            <person name="Mooney P."/>
            <person name="Morton F."/>
            <person name="Nene V."/>
            <person name="O'Neil S."/>
            <person name="Price C."/>
            <person name="Quail M.A."/>
            <person name="Rabbinowitsch E."/>
            <person name="Rawlings N.D."/>
            <person name="Rutter S."/>
            <person name="Saunders D."/>
            <person name="Seeger K."/>
            <person name="Shah T."/>
            <person name="Squares R."/>
            <person name="Squares S."/>
            <person name="Tivey A."/>
            <person name="Walker A.R."/>
            <person name="Woodward J."/>
            <person name="Dobbelaere D.A.E."/>
            <person name="Langsley G."/>
            <person name="Rajandream M.A."/>
            <person name="McKeever D."/>
            <person name="Shiels B."/>
            <person name="Tait A."/>
            <person name="Barrell B.G."/>
            <person name="Hall N."/>
        </authorList>
    </citation>
    <scope>NUCLEOTIDE SEQUENCE [LARGE SCALE GENOMIC DNA]</scope>
    <source>
        <strain evidence="2">Ankara</strain>
    </source>
</reference>
<accession>Q4UCZ2</accession>
<dbReference type="AlphaFoldDB" id="Q4UCZ2"/>
<dbReference type="OMA" id="SEMAEMY"/>
<protein>
    <submittedName>
        <fullName evidence="1">Uncharacterized protein</fullName>
    </submittedName>
</protein>
<evidence type="ECO:0000313" key="2">
    <source>
        <dbReference type="Proteomes" id="UP000001950"/>
    </source>
</evidence>
<dbReference type="GeneID" id="3864981"/>
<dbReference type="Proteomes" id="UP000001950">
    <property type="component" value="Chromosome 3"/>
</dbReference>
<evidence type="ECO:0000313" key="1">
    <source>
        <dbReference type="EMBL" id="CAI75309.1"/>
    </source>
</evidence>
<dbReference type="KEGG" id="tan:TA03200"/>
<dbReference type="InParanoid" id="Q4UCZ2"/>
<dbReference type="EMBL" id="CR940352">
    <property type="protein sequence ID" value="CAI75309.1"/>
    <property type="molecule type" value="Genomic_DNA"/>
</dbReference>
<dbReference type="RefSeq" id="XP_954785.1">
    <property type="nucleotide sequence ID" value="XM_949692.1"/>
</dbReference>
<dbReference type="OrthoDB" id="379364at2759"/>
<gene>
    <name evidence="1" type="ORF">TA03200</name>
</gene>
<organism evidence="1 2">
    <name type="scientific">Theileria annulata</name>
    <dbReference type="NCBI Taxonomy" id="5874"/>
    <lineage>
        <taxon>Eukaryota</taxon>
        <taxon>Sar</taxon>
        <taxon>Alveolata</taxon>
        <taxon>Apicomplexa</taxon>
        <taxon>Aconoidasida</taxon>
        <taxon>Piroplasmida</taxon>
        <taxon>Theileriidae</taxon>
        <taxon>Theileria</taxon>
    </lineage>
</organism>
<dbReference type="VEuPathDB" id="PiroplasmaDB:TA03200"/>
<sequence length="513" mass="60606">MCISFNVPPPGSRIEFELNRIKIDPLNNSPWEYEVAIFESIGKDRNVSYNFLRNEWGYLDHTLDPYQPSGVIEGGPENYEGKGLELKVGKDRQRTEILPYYLDHGVYYRQRDKGGTVSYDISPIACQDISFCIQPYSYTYYWLTYFHNIIVLDETDLDLERKQWGSWHQPKTNTLGYLRSAFRSFIRMENTTELPYPWIKRFDIFEKVPLHRERPSTTIPFPDPDWRLSALDCFAGVYPHHNLPTVEECLVRQKKLLKEWSRLEKLYNKSPDKQLLQEIKEIKFALFGVPDFSDSEDEMLKVVSNIALSRARTMLQLQAYHYYTIINYNDWRKDPETIEYYITRTVEGEVDPSSDYHGPEKTVVLNLVNYRPMSKKFRVHRSIEEMAEAYHRVVTENRREGRAHTRTQMTPNEEHSFYPLRKQRRKFPALEAEYRPIWTNRSYGSEFGDALRKSQKIPEKDLTEFGKALRKRKRKFTKDVSLTLTLINHRNGGPISETTTPLLNMNIITDIQT</sequence>
<keyword evidence="2" id="KW-1185">Reference proteome</keyword>
<proteinExistence type="predicted"/>
<name>Q4UCZ2_THEAN</name>
<dbReference type="FunCoup" id="Q4UCZ2">
    <property type="interactions" value="39"/>
</dbReference>